<evidence type="ECO:0000256" key="2">
    <source>
        <dbReference type="SAM" id="Phobius"/>
    </source>
</evidence>
<feature type="compositionally biased region" description="Low complexity" evidence="1">
    <location>
        <begin position="90"/>
        <end position="107"/>
    </location>
</feature>
<evidence type="ECO:0008006" key="5">
    <source>
        <dbReference type="Google" id="ProtNLM"/>
    </source>
</evidence>
<proteinExistence type="predicted"/>
<feature type="compositionally biased region" description="Pro residues" evidence="1">
    <location>
        <begin position="10"/>
        <end position="27"/>
    </location>
</feature>
<name>A0ABU2LD75_9ACTN</name>
<sequence>MSGYNSPYSPYSPYPGGPAGPPPPPPAKKQNQGWIWAVLALLVVGGVVAAVALSGSDDDEGGSQGGGPFGGGGAPSQAIPTAPTLDLPSTPAVPTAPTATTPTPDPVADAFDAVQAGDCLRNYYDGVQWDPSEVPQEVSCEGAGAFYFVTSAGPTASCSGSNSEAYWYAPVTVNRTLCLARQYHEEQCFAGDHTSGEGADAVINARINSVWPCDTDSLPADTNQLLRITGYYTAQEEYPPGFCAENSSDQTIYYYWEVDDGESVICALVTD</sequence>
<reference evidence="4" key="1">
    <citation type="submission" date="2023-07" db="EMBL/GenBank/DDBJ databases">
        <title>30 novel species of actinomycetes from the DSMZ collection.</title>
        <authorList>
            <person name="Nouioui I."/>
        </authorList>
    </citation>
    <scope>NUCLEOTIDE SEQUENCE [LARGE SCALE GENOMIC DNA]</scope>
    <source>
        <strain evidence="4">DSM 44917</strain>
    </source>
</reference>
<keyword evidence="2" id="KW-0812">Transmembrane</keyword>
<organism evidence="3 4">
    <name type="scientific">Streptomyces boetiae</name>
    <dbReference type="NCBI Taxonomy" id="3075541"/>
    <lineage>
        <taxon>Bacteria</taxon>
        <taxon>Bacillati</taxon>
        <taxon>Actinomycetota</taxon>
        <taxon>Actinomycetes</taxon>
        <taxon>Kitasatosporales</taxon>
        <taxon>Streptomycetaceae</taxon>
        <taxon>Streptomyces</taxon>
    </lineage>
</organism>
<evidence type="ECO:0000313" key="3">
    <source>
        <dbReference type="EMBL" id="MDT0309128.1"/>
    </source>
</evidence>
<keyword evidence="2" id="KW-0472">Membrane</keyword>
<feature type="transmembrane region" description="Helical" evidence="2">
    <location>
        <begin position="33"/>
        <end position="53"/>
    </location>
</feature>
<feature type="region of interest" description="Disordered" evidence="1">
    <location>
        <begin position="56"/>
        <end position="107"/>
    </location>
</feature>
<gene>
    <name evidence="3" type="ORF">RM780_19490</name>
</gene>
<keyword evidence="2" id="KW-1133">Transmembrane helix</keyword>
<feature type="region of interest" description="Disordered" evidence="1">
    <location>
        <begin position="1"/>
        <end position="30"/>
    </location>
</feature>
<dbReference type="EMBL" id="JAVREN010000031">
    <property type="protein sequence ID" value="MDT0309128.1"/>
    <property type="molecule type" value="Genomic_DNA"/>
</dbReference>
<comment type="caution">
    <text evidence="3">The sequence shown here is derived from an EMBL/GenBank/DDBJ whole genome shotgun (WGS) entry which is preliminary data.</text>
</comment>
<accession>A0ABU2LD75</accession>
<evidence type="ECO:0000313" key="4">
    <source>
        <dbReference type="Proteomes" id="UP001183388"/>
    </source>
</evidence>
<evidence type="ECO:0000256" key="1">
    <source>
        <dbReference type="SAM" id="MobiDB-lite"/>
    </source>
</evidence>
<keyword evidence="4" id="KW-1185">Reference proteome</keyword>
<feature type="compositionally biased region" description="Gly residues" evidence="1">
    <location>
        <begin position="62"/>
        <end position="74"/>
    </location>
</feature>
<dbReference type="Proteomes" id="UP001183388">
    <property type="component" value="Unassembled WGS sequence"/>
</dbReference>
<dbReference type="RefSeq" id="WP_311632083.1">
    <property type="nucleotide sequence ID" value="NZ_JAVREN010000031.1"/>
</dbReference>
<protein>
    <recommendedName>
        <fullName evidence="5">Septum formation-related domain-containing protein</fullName>
    </recommendedName>
</protein>